<reference evidence="2" key="1">
    <citation type="submission" date="2020-12" db="EMBL/GenBank/DDBJ databases">
        <title>Bacterial taxonomy.</title>
        <authorList>
            <person name="Pan X."/>
        </authorList>
    </citation>
    <scope>NUCLEOTIDE SEQUENCE</scope>
    <source>
        <strain evidence="2">B2012</strain>
    </source>
</reference>
<comment type="caution">
    <text evidence="2">The sequence shown here is derived from an EMBL/GenBank/DDBJ whole genome shotgun (WGS) entry which is preliminary data.</text>
</comment>
<proteinExistence type="predicted"/>
<dbReference type="CDD" id="cd07302">
    <property type="entry name" value="CHD"/>
    <property type="match status" value="1"/>
</dbReference>
<dbReference type="SMART" id="SM00044">
    <property type="entry name" value="CYCc"/>
    <property type="match status" value="1"/>
</dbReference>
<dbReference type="PANTHER" id="PTHR43081">
    <property type="entry name" value="ADENYLATE CYCLASE, TERMINAL-DIFFERENTIATION SPECIFIC-RELATED"/>
    <property type="match status" value="1"/>
</dbReference>
<name>A0A934MH65_9HYPH</name>
<dbReference type="AlphaFoldDB" id="A0A934MH65"/>
<accession>A0A934MH65</accession>
<feature type="domain" description="Guanylate cyclase" evidence="1">
    <location>
        <begin position="215"/>
        <end position="346"/>
    </location>
</feature>
<protein>
    <submittedName>
        <fullName evidence="2">Adenylate/guanylate cyclase domain-containing protein</fullName>
    </submittedName>
</protein>
<dbReference type="Proteomes" id="UP000609531">
    <property type="component" value="Unassembled WGS sequence"/>
</dbReference>
<dbReference type="EMBL" id="JAEKJA010000006">
    <property type="protein sequence ID" value="MBJ3775736.1"/>
    <property type="molecule type" value="Genomic_DNA"/>
</dbReference>
<sequence length="401" mass="43304">MREDAVLDWLVREGLAGTAEVALLEGFCERCIAAGLPLARSTVFVDMLDPSLEGRGAAWRDDAPAYGFEYGSTREGEGQDAWQRTPFFTLYEAGGGEMRVRLGEGERTASRMLESLAEEGMTDYVAHVCRIPDDTVIGEMDGVFLHFATRAEGGFSEAGLARLRRLVPALALALKSLALARVARTLAHVYLGHGAARTVLHGSILRGLAERIDTVLWFSDLRGYTQIAERADPTELIPLLNAYAAAAITAVHGAGGETLKFIGDGVLAVFRDGDRADCARRALDAEAHFRGLVREVSAARRTEGKPATSAYVALHVGEVYYGNIGARERLDFTVVGPAVNEVSRIAAMSRSVDRDLLVSEAFHDALAADLRERFVSAGRFVLRGVGEAQHLFTLDPALKSG</sequence>
<dbReference type="PANTHER" id="PTHR43081:SF11">
    <property type="entry name" value="BLR2264 PROTEIN"/>
    <property type="match status" value="1"/>
</dbReference>
<dbReference type="SUPFAM" id="SSF55073">
    <property type="entry name" value="Nucleotide cyclase"/>
    <property type="match status" value="1"/>
</dbReference>
<dbReference type="RefSeq" id="WP_198881638.1">
    <property type="nucleotide sequence ID" value="NZ_JAEKJA010000006.1"/>
</dbReference>
<evidence type="ECO:0000259" key="1">
    <source>
        <dbReference type="PROSITE" id="PS50125"/>
    </source>
</evidence>
<organism evidence="2 3">
    <name type="scientific">Acuticoccus mangrovi</name>
    <dbReference type="NCBI Taxonomy" id="2796142"/>
    <lineage>
        <taxon>Bacteria</taxon>
        <taxon>Pseudomonadati</taxon>
        <taxon>Pseudomonadota</taxon>
        <taxon>Alphaproteobacteria</taxon>
        <taxon>Hyphomicrobiales</taxon>
        <taxon>Amorphaceae</taxon>
        <taxon>Acuticoccus</taxon>
    </lineage>
</organism>
<dbReference type="Pfam" id="PF00211">
    <property type="entry name" value="Guanylate_cyc"/>
    <property type="match status" value="1"/>
</dbReference>
<dbReference type="InterPro" id="IPR050697">
    <property type="entry name" value="Adenylyl/Guanylyl_Cyclase_3/4"/>
</dbReference>
<dbReference type="PROSITE" id="PS50125">
    <property type="entry name" value="GUANYLATE_CYCLASE_2"/>
    <property type="match status" value="1"/>
</dbReference>
<dbReference type="InterPro" id="IPR029787">
    <property type="entry name" value="Nucleotide_cyclase"/>
</dbReference>
<dbReference type="Gene3D" id="3.30.70.1230">
    <property type="entry name" value="Nucleotide cyclase"/>
    <property type="match status" value="1"/>
</dbReference>
<evidence type="ECO:0000313" key="2">
    <source>
        <dbReference type="EMBL" id="MBJ3775736.1"/>
    </source>
</evidence>
<dbReference type="GO" id="GO:0004016">
    <property type="term" value="F:adenylate cyclase activity"/>
    <property type="evidence" value="ECO:0007669"/>
    <property type="project" value="UniProtKB-ARBA"/>
</dbReference>
<evidence type="ECO:0000313" key="3">
    <source>
        <dbReference type="Proteomes" id="UP000609531"/>
    </source>
</evidence>
<gene>
    <name evidence="2" type="ORF">JCR33_08575</name>
</gene>
<keyword evidence="3" id="KW-1185">Reference proteome</keyword>
<dbReference type="GO" id="GO:0006171">
    <property type="term" value="P:cAMP biosynthetic process"/>
    <property type="evidence" value="ECO:0007669"/>
    <property type="project" value="TreeGrafter"/>
</dbReference>
<dbReference type="GO" id="GO:0035556">
    <property type="term" value="P:intracellular signal transduction"/>
    <property type="evidence" value="ECO:0007669"/>
    <property type="project" value="InterPro"/>
</dbReference>
<dbReference type="InterPro" id="IPR001054">
    <property type="entry name" value="A/G_cyclase"/>
</dbReference>